<dbReference type="AlphaFoldDB" id="A0A9Q3HTE6"/>
<proteinExistence type="predicted"/>
<evidence type="ECO:0000313" key="2">
    <source>
        <dbReference type="EMBL" id="MBW0515667.1"/>
    </source>
</evidence>
<comment type="caution">
    <text evidence="2">The sequence shown here is derived from an EMBL/GenBank/DDBJ whole genome shotgun (WGS) entry which is preliminary data.</text>
</comment>
<name>A0A9Q3HTE6_9BASI</name>
<organism evidence="2 3">
    <name type="scientific">Austropuccinia psidii MF-1</name>
    <dbReference type="NCBI Taxonomy" id="1389203"/>
    <lineage>
        <taxon>Eukaryota</taxon>
        <taxon>Fungi</taxon>
        <taxon>Dikarya</taxon>
        <taxon>Basidiomycota</taxon>
        <taxon>Pucciniomycotina</taxon>
        <taxon>Pucciniomycetes</taxon>
        <taxon>Pucciniales</taxon>
        <taxon>Sphaerophragmiaceae</taxon>
        <taxon>Austropuccinia</taxon>
    </lineage>
</organism>
<dbReference type="InterPro" id="IPR056924">
    <property type="entry name" value="SH3_Tf2-1"/>
</dbReference>
<dbReference type="OrthoDB" id="4360000at2759"/>
<evidence type="ECO:0000259" key="1">
    <source>
        <dbReference type="Pfam" id="PF24626"/>
    </source>
</evidence>
<feature type="domain" description="Tf2-1-like SH3-like" evidence="1">
    <location>
        <begin position="116"/>
        <end position="177"/>
    </location>
</feature>
<evidence type="ECO:0000313" key="3">
    <source>
        <dbReference type="Proteomes" id="UP000765509"/>
    </source>
</evidence>
<dbReference type="Proteomes" id="UP000765509">
    <property type="component" value="Unassembled WGS sequence"/>
</dbReference>
<dbReference type="Pfam" id="PF24626">
    <property type="entry name" value="SH3_Tf2-1"/>
    <property type="match status" value="1"/>
</dbReference>
<dbReference type="EMBL" id="AVOT02024765">
    <property type="protein sequence ID" value="MBW0515667.1"/>
    <property type="molecule type" value="Genomic_DNA"/>
</dbReference>
<reference evidence="2" key="1">
    <citation type="submission" date="2021-03" db="EMBL/GenBank/DDBJ databases">
        <title>Draft genome sequence of rust myrtle Austropuccinia psidii MF-1, a brazilian biotype.</title>
        <authorList>
            <person name="Quecine M.C."/>
            <person name="Pachon D.M.R."/>
            <person name="Bonatelli M.L."/>
            <person name="Correr F.H."/>
            <person name="Franceschini L.M."/>
            <person name="Leite T.F."/>
            <person name="Margarido G.R.A."/>
            <person name="Almeida C.A."/>
            <person name="Ferrarezi J.A."/>
            <person name="Labate C.A."/>
        </authorList>
    </citation>
    <scope>NUCLEOTIDE SEQUENCE</scope>
    <source>
        <strain evidence="2">MF-1</strain>
    </source>
</reference>
<sequence length="196" mass="22932">MEDILRRFCPYGMEYKDDKGYTHDWVTLLPAVHLAHNISHHSTTGKTPSLVEKWWNPLFPVDHLGKNLLTIHPTAKDFHDMWKKACYTAAKCIAEEKEYSKKRWDKTHMEPDFKEGDQVLVSTLNFNNLKGPKKMRDSFLGPCTILKLIGKNAVEVKLTEQFSRKHPVFPLSLVKPYFQTEEDKFPSRRKTPPHQR</sequence>
<keyword evidence="3" id="KW-1185">Reference proteome</keyword>
<accession>A0A9Q3HTE6</accession>
<protein>
    <recommendedName>
        <fullName evidence="1">Tf2-1-like SH3-like domain-containing protein</fullName>
    </recommendedName>
</protein>
<gene>
    <name evidence="2" type="ORF">O181_055382</name>
</gene>